<sequence>MSSEADAEASDARARRRTWMTGGALLVLAAAVGLVARGPLGWMHYGKDWLWGIGVLVLAIGIGSAGSITGRRPLATIVVILQVIVASPAVSWYLSTRLPDLPPSTHAAEDAWTALFIPYYLVVFILTLVAATLIGTARAVPMPWSWAPLWAVLVALAIGFASALGAYALGGFTIVYLPMISTALLGILAIVLGIRSIPASVVVQ</sequence>
<dbReference type="Proteomes" id="UP001371224">
    <property type="component" value="Unassembled WGS sequence"/>
</dbReference>
<feature type="transmembrane region" description="Helical" evidence="1">
    <location>
        <begin position="49"/>
        <end position="67"/>
    </location>
</feature>
<dbReference type="RefSeq" id="WP_337331607.1">
    <property type="nucleotide sequence ID" value="NZ_JBBDGM010000004.1"/>
</dbReference>
<organism evidence="2 3">
    <name type="scientific">Microbacterium bandirmense</name>
    <dbReference type="NCBI Taxonomy" id="3122050"/>
    <lineage>
        <taxon>Bacteria</taxon>
        <taxon>Bacillati</taxon>
        <taxon>Actinomycetota</taxon>
        <taxon>Actinomycetes</taxon>
        <taxon>Micrococcales</taxon>
        <taxon>Microbacteriaceae</taxon>
        <taxon>Microbacterium</taxon>
    </lineage>
</organism>
<evidence type="ECO:0000313" key="2">
    <source>
        <dbReference type="EMBL" id="MEJ1087939.1"/>
    </source>
</evidence>
<feature type="transmembrane region" description="Helical" evidence="1">
    <location>
        <begin position="149"/>
        <end position="169"/>
    </location>
</feature>
<protein>
    <submittedName>
        <fullName evidence="2">Uncharacterized protein</fullName>
    </submittedName>
</protein>
<feature type="transmembrane region" description="Helical" evidence="1">
    <location>
        <begin position="114"/>
        <end position="137"/>
    </location>
</feature>
<keyword evidence="1" id="KW-0812">Transmembrane</keyword>
<accession>A0ABU8L9E2</accession>
<comment type="caution">
    <text evidence="2">The sequence shown here is derived from an EMBL/GenBank/DDBJ whole genome shotgun (WGS) entry which is preliminary data.</text>
</comment>
<proteinExistence type="predicted"/>
<feature type="transmembrane region" description="Helical" evidence="1">
    <location>
        <begin position="74"/>
        <end position="94"/>
    </location>
</feature>
<evidence type="ECO:0000313" key="3">
    <source>
        <dbReference type="Proteomes" id="UP001371224"/>
    </source>
</evidence>
<keyword evidence="1" id="KW-0472">Membrane</keyword>
<gene>
    <name evidence="2" type="ORF">WDU99_06370</name>
</gene>
<dbReference type="EMBL" id="JBBDGM010000004">
    <property type="protein sequence ID" value="MEJ1087939.1"/>
    <property type="molecule type" value="Genomic_DNA"/>
</dbReference>
<name>A0ABU8L9E2_9MICO</name>
<evidence type="ECO:0000256" key="1">
    <source>
        <dbReference type="SAM" id="Phobius"/>
    </source>
</evidence>
<reference evidence="2 3" key="1">
    <citation type="submission" date="2024-02" db="EMBL/GenBank/DDBJ databases">
        <authorList>
            <person name="Saticioglu I.B."/>
        </authorList>
    </citation>
    <scope>NUCLEOTIDE SEQUENCE [LARGE SCALE GENOMIC DNA]</scope>
    <source>
        <strain evidence="2 3">Mu-80</strain>
    </source>
</reference>
<feature type="transmembrane region" description="Helical" evidence="1">
    <location>
        <begin position="19"/>
        <end position="37"/>
    </location>
</feature>
<keyword evidence="1" id="KW-1133">Transmembrane helix</keyword>
<keyword evidence="3" id="KW-1185">Reference proteome</keyword>
<feature type="transmembrane region" description="Helical" evidence="1">
    <location>
        <begin position="175"/>
        <end position="194"/>
    </location>
</feature>